<evidence type="ECO:0000256" key="1">
    <source>
        <dbReference type="SAM" id="MobiDB-lite"/>
    </source>
</evidence>
<protein>
    <submittedName>
        <fullName evidence="3">Methyltransferase domain-containing protein</fullName>
    </submittedName>
</protein>
<keyword evidence="3" id="KW-0808">Transferase</keyword>
<dbReference type="InterPro" id="IPR041698">
    <property type="entry name" value="Methyltransf_25"/>
</dbReference>
<accession>A0A538SAJ7</accession>
<keyword evidence="3" id="KW-0489">Methyltransferase</keyword>
<dbReference type="GO" id="GO:0008168">
    <property type="term" value="F:methyltransferase activity"/>
    <property type="evidence" value="ECO:0007669"/>
    <property type="project" value="UniProtKB-KW"/>
</dbReference>
<reference evidence="3 4" key="1">
    <citation type="journal article" date="2019" name="Nat. Microbiol.">
        <title>Mediterranean grassland soil C-N compound turnover is dependent on rainfall and depth, and is mediated by genomically divergent microorganisms.</title>
        <authorList>
            <person name="Diamond S."/>
            <person name="Andeer P.F."/>
            <person name="Li Z."/>
            <person name="Crits-Christoph A."/>
            <person name="Burstein D."/>
            <person name="Anantharaman K."/>
            <person name="Lane K.R."/>
            <person name="Thomas B.C."/>
            <person name="Pan C."/>
            <person name="Northen T.R."/>
            <person name="Banfield J.F."/>
        </authorList>
    </citation>
    <scope>NUCLEOTIDE SEQUENCE [LARGE SCALE GENOMIC DNA]</scope>
    <source>
        <strain evidence="3">WS_3</strain>
    </source>
</reference>
<organism evidence="3 4">
    <name type="scientific">Eiseniibacteriota bacterium</name>
    <dbReference type="NCBI Taxonomy" id="2212470"/>
    <lineage>
        <taxon>Bacteria</taxon>
        <taxon>Candidatus Eiseniibacteriota</taxon>
    </lineage>
</organism>
<feature type="domain" description="Rhodanese" evidence="2">
    <location>
        <begin position="34"/>
        <end position="110"/>
    </location>
</feature>
<dbReference type="AlphaFoldDB" id="A0A538SAJ7"/>
<evidence type="ECO:0000313" key="4">
    <source>
        <dbReference type="Proteomes" id="UP000320184"/>
    </source>
</evidence>
<dbReference type="InterPro" id="IPR001763">
    <property type="entry name" value="Rhodanese-like_dom"/>
</dbReference>
<dbReference type="Gene3D" id="3.40.250.10">
    <property type="entry name" value="Rhodanese-like domain"/>
    <property type="match status" value="1"/>
</dbReference>
<evidence type="ECO:0000313" key="3">
    <source>
        <dbReference type="EMBL" id="TMQ48400.1"/>
    </source>
</evidence>
<comment type="caution">
    <text evidence="3">The sequence shown here is derived from an EMBL/GenBank/DDBJ whole genome shotgun (WGS) entry which is preliminary data.</text>
</comment>
<proteinExistence type="predicted"/>
<dbReference type="CDD" id="cd02440">
    <property type="entry name" value="AdoMet_MTases"/>
    <property type="match status" value="1"/>
</dbReference>
<dbReference type="PROSITE" id="PS50206">
    <property type="entry name" value="RHODANESE_3"/>
    <property type="match status" value="1"/>
</dbReference>
<evidence type="ECO:0000259" key="2">
    <source>
        <dbReference type="PROSITE" id="PS50206"/>
    </source>
</evidence>
<sequence length="296" mass="32255">MKPGAVPESDAAPENATPEPVPPQPLDPAAAIARLGELVLIDVRDEEAFGAGHIEGSGNVPLSRFKERRAELPPREAAVLVAGEDEHQAREAAFALHGHGFARVRWLDAPVASIGSGATHRGPAARLWRPAPFLVEVLSALPRGRAADLAAGSGREAVFLAMNGYEAEAWDSAPEALSRAEALATRHGVRLTTVTCDLEQASPPLPRERYDLVVCFRFLHRPLFPAIERALASGGHLVYETYRVGQERFGKPRRPAFLLERGELRRAFPTLEVMRYEELESEGGPVTARLWARKGH</sequence>
<dbReference type="SUPFAM" id="SSF52821">
    <property type="entry name" value="Rhodanese/Cell cycle control phosphatase"/>
    <property type="match status" value="1"/>
</dbReference>
<dbReference type="Pfam" id="PF13649">
    <property type="entry name" value="Methyltransf_25"/>
    <property type="match status" value="1"/>
</dbReference>
<dbReference type="InterPro" id="IPR029063">
    <property type="entry name" value="SAM-dependent_MTases_sf"/>
</dbReference>
<dbReference type="EMBL" id="VBOT01000142">
    <property type="protein sequence ID" value="TMQ48400.1"/>
    <property type="molecule type" value="Genomic_DNA"/>
</dbReference>
<feature type="region of interest" description="Disordered" evidence="1">
    <location>
        <begin position="1"/>
        <end position="27"/>
    </location>
</feature>
<gene>
    <name evidence="3" type="ORF">E6K73_12045</name>
</gene>
<dbReference type="InterPro" id="IPR036873">
    <property type="entry name" value="Rhodanese-like_dom_sf"/>
</dbReference>
<name>A0A538SAJ7_UNCEI</name>
<dbReference type="Gene3D" id="3.40.50.150">
    <property type="entry name" value="Vaccinia Virus protein VP39"/>
    <property type="match status" value="1"/>
</dbReference>
<dbReference type="Proteomes" id="UP000320184">
    <property type="component" value="Unassembled WGS sequence"/>
</dbReference>
<dbReference type="CDD" id="cd00158">
    <property type="entry name" value="RHOD"/>
    <property type="match status" value="1"/>
</dbReference>
<dbReference type="GO" id="GO:0032259">
    <property type="term" value="P:methylation"/>
    <property type="evidence" value="ECO:0007669"/>
    <property type="project" value="UniProtKB-KW"/>
</dbReference>
<dbReference type="SMART" id="SM00450">
    <property type="entry name" value="RHOD"/>
    <property type="match status" value="1"/>
</dbReference>
<dbReference type="Pfam" id="PF00581">
    <property type="entry name" value="Rhodanese"/>
    <property type="match status" value="1"/>
</dbReference>
<dbReference type="SUPFAM" id="SSF53335">
    <property type="entry name" value="S-adenosyl-L-methionine-dependent methyltransferases"/>
    <property type="match status" value="1"/>
</dbReference>